<gene>
    <name evidence="2" type="ORF">PSU4_18310</name>
</gene>
<evidence type="ECO:0000313" key="2">
    <source>
        <dbReference type="EMBL" id="GEL22877.1"/>
    </source>
</evidence>
<evidence type="ECO:0000256" key="1">
    <source>
        <dbReference type="SAM" id="MobiDB-lite"/>
    </source>
</evidence>
<proteinExistence type="predicted"/>
<dbReference type="AlphaFoldDB" id="A0A511DEB3"/>
<organism evidence="2 3">
    <name type="scientific">Pseudonocardia sulfidoxydans NBRC 16205</name>
    <dbReference type="NCBI Taxonomy" id="1223511"/>
    <lineage>
        <taxon>Bacteria</taxon>
        <taxon>Bacillati</taxon>
        <taxon>Actinomycetota</taxon>
        <taxon>Actinomycetes</taxon>
        <taxon>Pseudonocardiales</taxon>
        <taxon>Pseudonocardiaceae</taxon>
        <taxon>Pseudonocardia</taxon>
    </lineage>
</organism>
<evidence type="ECO:0000313" key="3">
    <source>
        <dbReference type="Proteomes" id="UP000321685"/>
    </source>
</evidence>
<name>A0A511DEB3_9PSEU</name>
<reference evidence="2 3" key="1">
    <citation type="submission" date="2019-07" db="EMBL/GenBank/DDBJ databases">
        <title>Whole genome shotgun sequence of Pseudonocardia sulfidoxydans NBRC 16205.</title>
        <authorList>
            <person name="Hosoyama A."/>
            <person name="Uohara A."/>
            <person name="Ohji S."/>
            <person name="Ichikawa N."/>
        </authorList>
    </citation>
    <scope>NUCLEOTIDE SEQUENCE [LARGE SCALE GENOMIC DNA]</scope>
    <source>
        <strain evidence="2 3">NBRC 16205</strain>
    </source>
</reference>
<protein>
    <submittedName>
        <fullName evidence="2">Uncharacterized protein</fullName>
    </submittedName>
</protein>
<dbReference type="EMBL" id="BJVJ01000013">
    <property type="protein sequence ID" value="GEL22877.1"/>
    <property type="molecule type" value="Genomic_DNA"/>
</dbReference>
<accession>A0A511DEB3</accession>
<sequence>MRLTLQDAQAPGTGAILRKPARRAPTMRISTPASSRGYPATKPAQSRPAACALHPVPDAAGAISVPLALTTLDIPAPTIATAAATSRRGGGDWTGRCARQHYRKRRTAWSQDSY</sequence>
<keyword evidence="3" id="KW-1185">Reference proteome</keyword>
<dbReference type="Proteomes" id="UP000321685">
    <property type="component" value="Unassembled WGS sequence"/>
</dbReference>
<comment type="caution">
    <text evidence="2">The sequence shown here is derived from an EMBL/GenBank/DDBJ whole genome shotgun (WGS) entry which is preliminary data.</text>
</comment>
<feature type="region of interest" description="Disordered" evidence="1">
    <location>
        <begin position="27"/>
        <end position="46"/>
    </location>
</feature>